<sequence length="199" mass="22365">MTDAQQIRLIKKYPNRRLYDTVSSAYITIGDVKNLVLSHEPFRIVDAKTGEDLTRSVLLQIILEEEACGQPLFSSELLAQIIRFYGQASQNLMGRYLENSIAAFVEMQNKFQEQLRSLYGDKAPLGTDWMAQFLSLQAPALQSMMNAYLEQSRQLLTQMQKQAESQTRGLFGAMFSGLRPQADESAQGGTTSPTKPDET</sequence>
<gene>
    <name evidence="4" type="ORF">Ga0061068_10750</name>
</gene>
<feature type="domain" description="PHA accumulation regulator DNA-binding N-terminal" evidence="3">
    <location>
        <begin position="9"/>
        <end position="67"/>
    </location>
</feature>
<dbReference type="GO" id="GO:0006355">
    <property type="term" value="P:regulation of DNA-templated transcription"/>
    <property type="evidence" value="ECO:0007669"/>
    <property type="project" value="InterPro"/>
</dbReference>
<evidence type="ECO:0000313" key="4">
    <source>
        <dbReference type="EMBL" id="CUB07411.1"/>
    </source>
</evidence>
<evidence type="ECO:0000259" key="2">
    <source>
        <dbReference type="Pfam" id="PF05233"/>
    </source>
</evidence>
<dbReference type="OrthoDB" id="5292870at2"/>
<feature type="domain" description="PHB accumulation regulatory" evidence="2">
    <location>
        <begin position="73"/>
        <end position="112"/>
    </location>
</feature>
<name>A0A0K6IWA4_9PROT</name>
<feature type="region of interest" description="Disordered" evidence="1">
    <location>
        <begin position="180"/>
        <end position="199"/>
    </location>
</feature>
<keyword evidence="5" id="KW-1185">Reference proteome</keyword>
<dbReference type="InterPro" id="IPR007897">
    <property type="entry name" value="PHB_accumulat"/>
</dbReference>
<dbReference type="EMBL" id="CYHH01000007">
    <property type="protein sequence ID" value="CUB07411.1"/>
    <property type="molecule type" value="Genomic_DNA"/>
</dbReference>
<dbReference type="NCBIfam" id="TIGR01848">
    <property type="entry name" value="PHA_reg_PhaR"/>
    <property type="match status" value="1"/>
</dbReference>
<dbReference type="Proteomes" id="UP000182108">
    <property type="component" value="Unassembled WGS sequence"/>
</dbReference>
<dbReference type="InterPro" id="IPR010134">
    <property type="entry name" value="PHA_reg_PhaR"/>
</dbReference>
<dbReference type="RefSeq" id="WP_055423699.1">
    <property type="nucleotide sequence ID" value="NZ_CYHH01000007.1"/>
</dbReference>
<feature type="domain" description="PHB accumulation regulatory" evidence="2">
    <location>
        <begin position="130"/>
        <end position="162"/>
    </location>
</feature>
<protein>
    <submittedName>
        <fullName evidence="4">Polyhydroxyalkanoate synthesis repressor PhaR</fullName>
    </submittedName>
</protein>
<evidence type="ECO:0000313" key="5">
    <source>
        <dbReference type="Proteomes" id="UP000182108"/>
    </source>
</evidence>
<dbReference type="Pfam" id="PF07879">
    <property type="entry name" value="PHB_acc_N"/>
    <property type="match status" value="1"/>
</dbReference>
<dbReference type="Pfam" id="PF05233">
    <property type="entry name" value="PHB_acc"/>
    <property type="match status" value="2"/>
</dbReference>
<evidence type="ECO:0000256" key="1">
    <source>
        <dbReference type="SAM" id="MobiDB-lite"/>
    </source>
</evidence>
<accession>A0A0K6IWA4</accession>
<dbReference type="InterPro" id="IPR012909">
    <property type="entry name" value="PHA_DNA-bd_N"/>
</dbReference>
<reference evidence="5" key="1">
    <citation type="submission" date="2015-08" db="EMBL/GenBank/DDBJ databases">
        <authorList>
            <person name="Babu N.S."/>
            <person name="Beckwith C.J."/>
            <person name="Beseler K.G."/>
            <person name="Brison A."/>
            <person name="Carone J.V."/>
            <person name="Caskin T.P."/>
            <person name="Diamond M."/>
            <person name="Durham M.E."/>
            <person name="Foxe J.M."/>
            <person name="Go M."/>
            <person name="Henderson B.A."/>
            <person name="Jones I.B."/>
            <person name="McGettigan J.A."/>
            <person name="Micheletti S.J."/>
            <person name="Nasrallah M.E."/>
            <person name="Ortiz D."/>
            <person name="Piller C.R."/>
            <person name="Privatt S.R."/>
            <person name="Schneider S.L."/>
            <person name="Sharp S."/>
            <person name="Smith T.C."/>
            <person name="Stanton J.D."/>
            <person name="Ullery H.E."/>
            <person name="Wilson R.J."/>
            <person name="Serrano M.G."/>
            <person name="Buck G."/>
            <person name="Lee V."/>
            <person name="Wang Y."/>
            <person name="Carvalho R."/>
            <person name="Voegtly L."/>
            <person name="Shi R."/>
            <person name="Duckworth R."/>
            <person name="Johnson A."/>
            <person name="Loviza R."/>
            <person name="Walstead R."/>
            <person name="Shah Z."/>
            <person name="Kiflezghi M."/>
            <person name="Wade K."/>
            <person name="Ball S.L."/>
            <person name="Bradley K.W."/>
            <person name="Asai D.J."/>
            <person name="Bowman C.A."/>
            <person name="Russell D.A."/>
            <person name="Pope W.H."/>
            <person name="Jacobs-Sera D."/>
            <person name="Hendrix R.W."/>
            <person name="Hatfull G.F."/>
        </authorList>
    </citation>
    <scope>NUCLEOTIDE SEQUENCE [LARGE SCALE GENOMIC DNA]</scope>
    <source>
        <strain evidence="5">JCM 19170</strain>
    </source>
</reference>
<proteinExistence type="predicted"/>
<dbReference type="AlphaFoldDB" id="A0A0K6IWA4"/>
<feature type="compositionally biased region" description="Polar residues" evidence="1">
    <location>
        <begin position="187"/>
        <end position="199"/>
    </location>
</feature>
<organism evidence="4 5">
    <name type="scientific">Tepidiphilus thermophilus</name>
    <dbReference type="NCBI Taxonomy" id="876478"/>
    <lineage>
        <taxon>Bacteria</taxon>
        <taxon>Pseudomonadati</taxon>
        <taxon>Pseudomonadota</taxon>
        <taxon>Hydrogenophilia</taxon>
        <taxon>Hydrogenophilales</taxon>
        <taxon>Hydrogenophilaceae</taxon>
        <taxon>Tepidiphilus</taxon>
    </lineage>
</organism>
<evidence type="ECO:0000259" key="3">
    <source>
        <dbReference type="Pfam" id="PF07879"/>
    </source>
</evidence>